<dbReference type="PANTHER" id="PTHR10687">
    <property type="entry name" value="SECRETORY CARRIER-ASSOCIATED MEMBRANE PROTEIN SCAMP"/>
    <property type="match status" value="1"/>
</dbReference>
<keyword evidence="4 5" id="KW-0472">Membrane</keyword>
<feature type="transmembrane region" description="Helical" evidence="5">
    <location>
        <begin position="169"/>
        <end position="192"/>
    </location>
</feature>
<keyword evidence="3 5" id="KW-1133">Transmembrane helix</keyword>
<feature type="compositionally biased region" description="Low complexity" evidence="6">
    <location>
        <begin position="47"/>
        <end position="69"/>
    </location>
</feature>
<evidence type="ECO:0000256" key="3">
    <source>
        <dbReference type="ARBA" id="ARBA00022989"/>
    </source>
</evidence>
<evidence type="ECO:0000256" key="2">
    <source>
        <dbReference type="ARBA" id="ARBA00022692"/>
    </source>
</evidence>
<dbReference type="STRING" id="34508.A0A4U5PHQ3"/>
<protein>
    <recommendedName>
        <fullName evidence="5">Secretory carrier-associated membrane protein</fullName>
        <shortName evidence="5">Secretory carrier membrane protein</shortName>
    </recommendedName>
</protein>
<feature type="region of interest" description="Disordered" evidence="6">
    <location>
        <begin position="33"/>
        <end position="136"/>
    </location>
</feature>
<dbReference type="InterPro" id="IPR007273">
    <property type="entry name" value="SCAMP"/>
</dbReference>
<dbReference type="EMBL" id="AZBU02000002">
    <property type="protein sequence ID" value="TKR96088.1"/>
    <property type="molecule type" value="Genomic_DNA"/>
</dbReference>
<keyword evidence="5" id="KW-0813">Transport</keyword>
<dbReference type="Proteomes" id="UP000298663">
    <property type="component" value="Unassembled WGS sequence"/>
</dbReference>
<evidence type="ECO:0000256" key="1">
    <source>
        <dbReference type="ARBA" id="ARBA00004141"/>
    </source>
</evidence>
<dbReference type="GO" id="GO:0015031">
    <property type="term" value="P:protein transport"/>
    <property type="evidence" value="ECO:0007669"/>
    <property type="project" value="InterPro"/>
</dbReference>
<evidence type="ECO:0000256" key="6">
    <source>
        <dbReference type="SAM" id="MobiDB-lite"/>
    </source>
</evidence>
<proteinExistence type="inferred from homology"/>
<dbReference type="GO" id="GO:0055038">
    <property type="term" value="C:recycling endosome membrane"/>
    <property type="evidence" value="ECO:0007669"/>
    <property type="project" value="TreeGrafter"/>
</dbReference>
<organism evidence="7 8">
    <name type="scientific">Steinernema carpocapsae</name>
    <name type="common">Entomopathogenic nematode</name>
    <dbReference type="NCBI Taxonomy" id="34508"/>
    <lineage>
        <taxon>Eukaryota</taxon>
        <taxon>Metazoa</taxon>
        <taxon>Ecdysozoa</taxon>
        <taxon>Nematoda</taxon>
        <taxon>Chromadorea</taxon>
        <taxon>Rhabditida</taxon>
        <taxon>Tylenchina</taxon>
        <taxon>Panagrolaimomorpha</taxon>
        <taxon>Strongyloidoidea</taxon>
        <taxon>Steinernematidae</taxon>
        <taxon>Steinernema</taxon>
    </lineage>
</organism>
<feature type="compositionally biased region" description="Basic and acidic residues" evidence="6">
    <location>
        <begin position="94"/>
        <end position="120"/>
    </location>
</feature>
<name>A0A4U5PHQ3_STECR</name>
<comment type="similarity">
    <text evidence="5">Belongs to the SCAMP family.</text>
</comment>
<sequence>MIFPWIVSAKNFTLKSTFEEKLEQQTAMSGLNSNPFADPFADPSVQAAAAAHSTAADSTDEFNPFAQNRPAPPAAPTQATSKPAAASSGMSSDELFRQQEELRRKEQDLQRRQQEFDRQQRSVGAGAAGGTTRPHNWPPLPTIIPIEPCFYQDIEVEIPVQFQRIVTTIYYVFLIYVLAMGVNVIASLLYMLLASGPIGLFFLSLIQLVLFTPGAYLFWFRPVYKAFRNDSSFSFMVFFFVLFFQTFFCFIQALGFSSYACGWVNAIGTIKEHIFVGLIMLVAAAAFSVACAGMAYSLFTVHRIYRGAGFSMDKARKEFSDGVMADRTVQAATSAAARAAASHAVNEAVNTASTGGAGRF</sequence>
<keyword evidence="2 5" id="KW-0812">Transmembrane</keyword>
<dbReference type="AlphaFoldDB" id="A0A4U5PHQ3"/>
<accession>A0A4U5PHQ3</accession>
<dbReference type="OrthoDB" id="242866at2759"/>
<feature type="transmembrane region" description="Helical" evidence="5">
    <location>
        <begin position="198"/>
        <end position="220"/>
    </location>
</feature>
<evidence type="ECO:0000256" key="4">
    <source>
        <dbReference type="ARBA" id="ARBA00023136"/>
    </source>
</evidence>
<dbReference type="GO" id="GO:0032588">
    <property type="term" value="C:trans-Golgi network membrane"/>
    <property type="evidence" value="ECO:0007669"/>
    <property type="project" value="TreeGrafter"/>
</dbReference>
<comment type="caution">
    <text evidence="7">The sequence shown here is derived from an EMBL/GenBank/DDBJ whole genome shotgun (WGS) entry which is preliminary data.</text>
</comment>
<evidence type="ECO:0000313" key="7">
    <source>
        <dbReference type="EMBL" id="TKR96088.1"/>
    </source>
</evidence>
<evidence type="ECO:0000313" key="8">
    <source>
        <dbReference type="Proteomes" id="UP000298663"/>
    </source>
</evidence>
<reference evidence="7 8" key="2">
    <citation type="journal article" date="2019" name="G3 (Bethesda)">
        <title>Hybrid Assembly of the Genome of the Entomopathogenic Nematode Steinernema carpocapsae Identifies the X-Chromosome.</title>
        <authorList>
            <person name="Serra L."/>
            <person name="Macchietto M."/>
            <person name="Macias-Munoz A."/>
            <person name="McGill C.J."/>
            <person name="Rodriguez I.M."/>
            <person name="Rodriguez B."/>
            <person name="Murad R."/>
            <person name="Mortazavi A."/>
        </authorList>
    </citation>
    <scope>NUCLEOTIDE SEQUENCE [LARGE SCALE GENOMIC DNA]</scope>
    <source>
        <strain evidence="7 8">ALL</strain>
    </source>
</reference>
<dbReference type="PANTHER" id="PTHR10687:SF2">
    <property type="entry name" value="SECRETORY CARRIER-ASSOCIATED MEMBRANE PROTEIN"/>
    <property type="match status" value="1"/>
</dbReference>
<reference evidence="7 8" key="1">
    <citation type="journal article" date="2015" name="Genome Biol.">
        <title>Comparative genomics of Steinernema reveals deeply conserved gene regulatory networks.</title>
        <authorList>
            <person name="Dillman A.R."/>
            <person name="Macchietto M."/>
            <person name="Porter C.F."/>
            <person name="Rogers A."/>
            <person name="Williams B."/>
            <person name="Antoshechkin I."/>
            <person name="Lee M.M."/>
            <person name="Goodwin Z."/>
            <person name="Lu X."/>
            <person name="Lewis E.E."/>
            <person name="Goodrich-Blair H."/>
            <person name="Stock S.P."/>
            <person name="Adams B.J."/>
            <person name="Sternberg P.W."/>
            <person name="Mortazavi A."/>
        </authorList>
    </citation>
    <scope>NUCLEOTIDE SEQUENCE [LARGE SCALE GENOMIC DNA]</scope>
    <source>
        <strain evidence="7 8">ALL</strain>
    </source>
</reference>
<feature type="transmembrane region" description="Helical" evidence="5">
    <location>
        <begin position="232"/>
        <end position="254"/>
    </location>
</feature>
<feature type="compositionally biased region" description="Low complexity" evidence="6">
    <location>
        <begin position="76"/>
        <end position="87"/>
    </location>
</feature>
<comment type="subcellular location">
    <subcellularLocation>
        <location evidence="1 5">Membrane</location>
        <topology evidence="1 5">Multi-pass membrane protein</topology>
    </subcellularLocation>
</comment>
<keyword evidence="8" id="KW-1185">Reference proteome</keyword>
<evidence type="ECO:0000256" key="5">
    <source>
        <dbReference type="RuleBase" id="RU363122"/>
    </source>
</evidence>
<gene>
    <name evidence="7" type="ORF">L596_010157</name>
</gene>
<dbReference type="Pfam" id="PF04144">
    <property type="entry name" value="SCAMP"/>
    <property type="match status" value="1"/>
</dbReference>
<feature type="transmembrane region" description="Helical" evidence="5">
    <location>
        <begin position="274"/>
        <end position="299"/>
    </location>
</feature>